<sequence length="185" mass="20759">MPERRSSAKASWHVGLRASEKMRPSLVALLTLPLVPLTPFLCWCDLPTSRRRSSNVSDQLARRMPPSSSSHSLTILLSYSSRDARDFVTPGICLLSLPSFHTHPHITSPLHPNFDLPLTCSALFCLVTLRRRLRSIVPSHRGCISSLAYSSQSCSHETVLYRKCKLGRPVLDQTQHQTYTVLSPR</sequence>
<evidence type="ECO:0000313" key="1">
    <source>
        <dbReference type="EMBL" id="SAM81547.1"/>
    </source>
</evidence>
<evidence type="ECO:0000313" key="2">
    <source>
        <dbReference type="Proteomes" id="UP000179920"/>
    </source>
</evidence>
<proteinExistence type="predicted"/>
<protein>
    <submittedName>
        <fullName evidence="1">Uncharacterized protein</fullName>
    </submittedName>
</protein>
<dbReference type="EMBL" id="LT558121">
    <property type="protein sequence ID" value="SAM81547.1"/>
    <property type="molecule type" value="Genomic_DNA"/>
</dbReference>
<gene>
    <name evidence="1" type="ORF">UBRO_20607</name>
</gene>
<dbReference type="Proteomes" id="UP000179920">
    <property type="component" value="Chromosome V"/>
</dbReference>
<reference evidence="2" key="1">
    <citation type="submission" date="2016-04" db="EMBL/GenBank/DDBJ databases">
        <authorList>
            <person name="Guldener U."/>
            <person name="Guldener U."/>
        </authorList>
    </citation>
    <scope>NUCLEOTIDE SEQUENCE [LARGE SCALE GENOMIC DNA]</scope>
    <source>
        <strain evidence="2">UB2112</strain>
    </source>
</reference>
<organism evidence="1 2">
    <name type="scientific">Ustilago bromivora</name>
    <dbReference type="NCBI Taxonomy" id="307758"/>
    <lineage>
        <taxon>Eukaryota</taxon>
        <taxon>Fungi</taxon>
        <taxon>Dikarya</taxon>
        <taxon>Basidiomycota</taxon>
        <taxon>Ustilaginomycotina</taxon>
        <taxon>Ustilaginomycetes</taxon>
        <taxon>Ustilaginales</taxon>
        <taxon>Ustilaginaceae</taxon>
        <taxon>Ustilago</taxon>
    </lineage>
</organism>
<accession>A0A1K0G2D1</accession>
<dbReference type="AlphaFoldDB" id="A0A1K0G2D1"/>
<name>A0A1K0G2D1_9BASI</name>